<organism evidence="3 4">
    <name type="scientific">Porphyra umbilicalis</name>
    <name type="common">Purple laver</name>
    <name type="synonym">Red alga</name>
    <dbReference type="NCBI Taxonomy" id="2786"/>
    <lineage>
        <taxon>Eukaryota</taxon>
        <taxon>Rhodophyta</taxon>
        <taxon>Bangiophyceae</taxon>
        <taxon>Bangiales</taxon>
        <taxon>Bangiaceae</taxon>
        <taxon>Porphyra</taxon>
    </lineage>
</organism>
<keyword evidence="2" id="KW-0812">Transmembrane</keyword>
<evidence type="ECO:0000313" key="4">
    <source>
        <dbReference type="Proteomes" id="UP000218209"/>
    </source>
</evidence>
<sequence length="399" mass="40912">MWPLRARRGWPSATCGRSGGGFLGMRPPPRRRGAFGRWGSPGLAATSSSPTRCRRRRRSRPRPAGGGGGGGGVPAGGVGTAGGVDTSSYELLAYARDRFDASGLQARRALPSRPLRVDVRADGYVFVLCAGSLGIMFCVVETGAGLLGLEMHEVYELRLPSVVRRRPRAGAPPKGGGAASPVASPRLAASTTGFDVGDYGYHGDVDGDAEGGGAAAAAASSASLLEEEGDDEAEAAYLVLPSGASALAPASEEVAEVRLFPPTDRVGVGDAAAAAVAARGLPSAEGAPTRMLILTAAGDLLLLDAEVGMYASLLADVEQLWFTPADCPPLDGVSDGLRPLWWAYGADGLQVCFPDGMGRVLAALDASAGGRGRPRSGRPPPRRRPWRCRRSGPTGGTAG</sequence>
<feature type="region of interest" description="Disordered" evidence="1">
    <location>
        <begin position="1"/>
        <end position="79"/>
    </location>
</feature>
<feature type="compositionally biased region" description="Basic residues" evidence="1">
    <location>
        <begin position="52"/>
        <end position="61"/>
    </location>
</feature>
<gene>
    <name evidence="3" type="ORF">BU14_0099s0026</name>
</gene>
<dbReference type="EMBL" id="KV918805">
    <property type="protein sequence ID" value="OSX78761.1"/>
    <property type="molecule type" value="Genomic_DNA"/>
</dbReference>
<evidence type="ECO:0000256" key="2">
    <source>
        <dbReference type="SAM" id="Phobius"/>
    </source>
</evidence>
<evidence type="ECO:0000313" key="3">
    <source>
        <dbReference type="EMBL" id="OSX78761.1"/>
    </source>
</evidence>
<keyword evidence="2" id="KW-0472">Membrane</keyword>
<evidence type="ECO:0000256" key="1">
    <source>
        <dbReference type="SAM" id="MobiDB-lite"/>
    </source>
</evidence>
<name>A0A1X6PD10_PORUM</name>
<protein>
    <submittedName>
        <fullName evidence="3">Uncharacterized protein</fullName>
    </submittedName>
</protein>
<feature type="compositionally biased region" description="Basic residues" evidence="1">
    <location>
        <begin position="372"/>
        <end position="390"/>
    </location>
</feature>
<dbReference type="Proteomes" id="UP000218209">
    <property type="component" value="Unassembled WGS sequence"/>
</dbReference>
<proteinExistence type="predicted"/>
<dbReference type="AlphaFoldDB" id="A0A1X6PD10"/>
<feature type="transmembrane region" description="Helical" evidence="2">
    <location>
        <begin position="123"/>
        <end position="149"/>
    </location>
</feature>
<feature type="region of interest" description="Disordered" evidence="1">
    <location>
        <begin position="367"/>
        <end position="399"/>
    </location>
</feature>
<keyword evidence="2" id="KW-1133">Transmembrane helix</keyword>
<feature type="compositionally biased region" description="Gly residues" evidence="1">
    <location>
        <begin position="64"/>
        <end position="79"/>
    </location>
</feature>
<accession>A0A1X6PD10</accession>
<reference evidence="3 4" key="1">
    <citation type="submission" date="2017-03" db="EMBL/GenBank/DDBJ databases">
        <title>WGS assembly of Porphyra umbilicalis.</title>
        <authorList>
            <person name="Brawley S.H."/>
            <person name="Blouin N.A."/>
            <person name="Ficko-Blean E."/>
            <person name="Wheeler G.L."/>
            <person name="Lohr M."/>
            <person name="Goodson H.V."/>
            <person name="Jenkins J.W."/>
            <person name="Blaby-Haas C.E."/>
            <person name="Helliwell K.E."/>
            <person name="Chan C."/>
            <person name="Marriage T."/>
            <person name="Bhattacharya D."/>
            <person name="Klein A.S."/>
            <person name="Badis Y."/>
            <person name="Brodie J."/>
            <person name="Cao Y."/>
            <person name="Collen J."/>
            <person name="Dittami S.M."/>
            <person name="Gachon C.M."/>
            <person name="Green B.R."/>
            <person name="Karpowicz S."/>
            <person name="Kim J.W."/>
            <person name="Kudahl U."/>
            <person name="Lin S."/>
            <person name="Michel G."/>
            <person name="Mittag M."/>
            <person name="Olson B.J."/>
            <person name="Pangilinan J."/>
            <person name="Peng Y."/>
            <person name="Qiu H."/>
            <person name="Shu S."/>
            <person name="Singer J.T."/>
            <person name="Smith A.G."/>
            <person name="Sprecher B.N."/>
            <person name="Wagner V."/>
            <person name="Wang W."/>
            <person name="Wang Z.-Y."/>
            <person name="Yan J."/>
            <person name="Yarish C."/>
            <person name="Zoeuner-Riek S."/>
            <person name="Zhuang Y."/>
            <person name="Zou Y."/>
            <person name="Lindquist E.A."/>
            <person name="Grimwood J."/>
            <person name="Barry K."/>
            <person name="Rokhsar D.S."/>
            <person name="Schmutz J."/>
            <person name="Stiller J.W."/>
            <person name="Grossman A.R."/>
            <person name="Prochnik S.E."/>
        </authorList>
    </citation>
    <scope>NUCLEOTIDE SEQUENCE [LARGE SCALE GENOMIC DNA]</scope>
    <source>
        <strain evidence="3">4086291</strain>
    </source>
</reference>
<keyword evidence="4" id="KW-1185">Reference proteome</keyword>